<evidence type="ECO:0000313" key="3">
    <source>
        <dbReference type="Proteomes" id="UP000516444"/>
    </source>
</evidence>
<dbReference type="OrthoDB" id="9867469at2"/>
<dbReference type="KEGG" id="sgm:GCM10017557_82400"/>
<reference evidence="2 3" key="1">
    <citation type="journal article" date="2014" name="Int. J. Syst. Evol. Microbiol.">
        <title>Complete genome sequence of Corynebacterium casei LMG S-19264T (=DSM 44701T), isolated from a smear-ripened cheese.</title>
        <authorList>
            <consortium name="US DOE Joint Genome Institute (JGI-PGF)"/>
            <person name="Walter F."/>
            <person name="Albersmeier A."/>
            <person name="Kalinowski J."/>
            <person name="Ruckert C."/>
        </authorList>
    </citation>
    <scope>NUCLEOTIDE SEQUENCE [LARGE SCALE GENOMIC DNA]</scope>
    <source>
        <strain evidence="2 3">JCM 4677</strain>
    </source>
</reference>
<protein>
    <submittedName>
        <fullName evidence="2">Uncharacterized protein</fullName>
    </submittedName>
</protein>
<dbReference type="EMBL" id="AP023440">
    <property type="protein sequence ID" value="BCL33381.1"/>
    <property type="molecule type" value="Genomic_DNA"/>
</dbReference>
<feature type="region of interest" description="Disordered" evidence="1">
    <location>
        <begin position="96"/>
        <end position="117"/>
    </location>
</feature>
<evidence type="ECO:0000313" key="2">
    <source>
        <dbReference type="EMBL" id="BCL33381.1"/>
    </source>
</evidence>
<evidence type="ECO:0000256" key="1">
    <source>
        <dbReference type="SAM" id="MobiDB-lite"/>
    </source>
</evidence>
<name>A0A7G1PFQ5_9ACTN</name>
<keyword evidence="3" id="KW-1185">Reference proteome</keyword>
<sequence>MGKFFDNLKNALRDQAVGSMKYGASTSYRHNRAAILAAKAEREERERRQGQHAGGMEESEHGFIDGHPVTFALGWGDKAGHTYLADGHITHEQFRDSKNHDHYGPGSGPRNNGTLSMGDSTNAAFNIGSDLQRCGRRTGFSNYWALPRIDARVPRCTHDWDRLAWR</sequence>
<organism evidence="2 3">
    <name type="scientific">Streptomyces aurantiacus</name>
    <dbReference type="NCBI Taxonomy" id="47760"/>
    <lineage>
        <taxon>Bacteria</taxon>
        <taxon>Bacillati</taxon>
        <taxon>Actinomycetota</taxon>
        <taxon>Actinomycetes</taxon>
        <taxon>Kitasatosporales</taxon>
        <taxon>Streptomycetaceae</taxon>
        <taxon>Streptomyces</taxon>
        <taxon>Streptomyces aurantiacus group</taxon>
    </lineage>
</organism>
<gene>
    <name evidence="2" type="ORF">GCM10017557_82400</name>
</gene>
<dbReference type="RefSeq" id="WP_157871299.1">
    <property type="nucleotide sequence ID" value="NZ_AP023440.1"/>
</dbReference>
<accession>A0A7G1PFQ5</accession>
<feature type="region of interest" description="Disordered" evidence="1">
    <location>
        <begin position="40"/>
        <end position="61"/>
    </location>
</feature>
<dbReference type="Proteomes" id="UP000516444">
    <property type="component" value="Chromosome"/>
</dbReference>
<dbReference type="AlphaFoldDB" id="A0A7G1PFQ5"/>
<proteinExistence type="predicted"/>
<feature type="compositionally biased region" description="Basic and acidic residues" evidence="1">
    <location>
        <begin position="40"/>
        <end position="49"/>
    </location>
</feature>